<dbReference type="NCBIfam" id="NF007211">
    <property type="entry name" value="PRK09633.1"/>
    <property type="match status" value="1"/>
</dbReference>
<keyword evidence="3 24" id="KW-0436">Ligase</keyword>
<dbReference type="PROSITE" id="PS00697">
    <property type="entry name" value="DNA_LIGASE_A1"/>
    <property type="match status" value="1"/>
</dbReference>
<keyword evidence="13" id="KW-0239">DNA-directed DNA polymerase</keyword>
<evidence type="ECO:0000256" key="18">
    <source>
        <dbReference type="ARBA" id="ARBA00023268"/>
    </source>
</evidence>
<evidence type="ECO:0000256" key="21">
    <source>
        <dbReference type="ARBA" id="ARBA00049981"/>
    </source>
</evidence>
<evidence type="ECO:0000256" key="14">
    <source>
        <dbReference type="ARBA" id="ARBA00023125"/>
    </source>
</evidence>
<proteinExistence type="inferred from homology"/>
<sequence length="611" mass="72132">MKTMLPTLSFEIPKGDEWVYETKYDGFRAFLIMNKNEFRFISRNGKSLLKQFPEAKIFYEQNKEKIEPYFPLILDGELTILANPYNSNFFAMQKRGRLQSETKIKEAMKKTPATYLVFDLLQLKGKELKKYPLFERKQLLKSFFDEIQLPLLPDETNPTFWQYVPYFTNFGKLWNKIKQFDGEGVIAKKISSKWEQGKRTNNWIKYKNWKKVRCFITKYDRANGYFHVAVFKNMEIFPIGLFKHGLSQEEHNVLVRIMEQNASEVNAQMISMKPAICVELFYLQYYEDTLREPFFSKFLIGEKPENCTYEKMFEIQPRIEIEITHPNKPLYEKIDITKQDYISYLKQIYPFMSPFLANRLLTVIRYPHGIFGEPFFQKNCPDYAPEYVETYKHDSINYIVCNNIETFLWLGNQLAIEFHIPFQTIDKKHPTEIVIDLDPPSNKEFSWAIEAATYIKEEFVEKLGLTSFVKVSGNRGLQIYFPVSGNLITWEDAHLFTEFVAKFLIAKNENHFTIERMKKKRGNRLYVDYIQHGRGKTIIAPFSVRGNANAGVAAPLFWEELSKIKTADSISIYKMMERIKNKGNPFANFFQTVNDEPLQSIIQFLKNKHKL</sequence>
<keyword evidence="14" id="KW-0238">DNA-binding</keyword>
<keyword evidence="7" id="KW-0479">Metal-binding</keyword>
<dbReference type="PROSITE" id="PS00333">
    <property type="entry name" value="DNA_LIGASE_A2"/>
    <property type="match status" value="1"/>
</dbReference>
<dbReference type="InterPro" id="IPR012310">
    <property type="entry name" value="DNA_ligase_ATP-dep_cent"/>
</dbReference>
<evidence type="ECO:0000259" key="23">
    <source>
        <dbReference type="PROSITE" id="PS50160"/>
    </source>
</evidence>
<keyword evidence="17" id="KW-0464">Manganese</keyword>
<dbReference type="InterPro" id="IPR052171">
    <property type="entry name" value="NHEJ_LigD"/>
</dbReference>
<dbReference type="SUPFAM" id="SSF56091">
    <property type="entry name" value="DNA ligase/mRNA capping enzyme, catalytic domain"/>
    <property type="match status" value="1"/>
</dbReference>
<name>A0ABX0A5H6_9BACI</name>
<evidence type="ECO:0000313" key="25">
    <source>
        <dbReference type="Proteomes" id="UP000743899"/>
    </source>
</evidence>
<reference evidence="24 25" key="1">
    <citation type="submission" date="2020-01" db="EMBL/GenBank/DDBJ databases">
        <title>A novel Bacillus sp. from Pasinler.</title>
        <authorList>
            <person name="Adiguzel A."/>
            <person name="Ay H."/>
            <person name="Baltaci M.O."/>
        </authorList>
    </citation>
    <scope>NUCLEOTIDE SEQUENCE [LARGE SCALE GENOMIC DNA]</scope>
    <source>
        <strain evidence="24 25">P1</strain>
    </source>
</reference>
<evidence type="ECO:0000256" key="3">
    <source>
        <dbReference type="ARBA" id="ARBA00022598"/>
    </source>
</evidence>
<keyword evidence="25" id="KW-1185">Reference proteome</keyword>
<dbReference type="InterPro" id="IPR014146">
    <property type="entry name" value="LigD_ligase_dom"/>
</dbReference>
<dbReference type="Gene3D" id="3.30.470.30">
    <property type="entry name" value="DNA ligase/mRNA capping enzyme"/>
    <property type="match status" value="1"/>
</dbReference>
<comment type="caution">
    <text evidence="24">The sequence shown here is derived from an EMBL/GenBank/DDBJ whole genome shotgun (WGS) entry which is preliminary data.</text>
</comment>
<evidence type="ECO:0000256" key="4">
    <source>
        <dbReference type="ARBA" id="ARBA00022679"/>
    </source>
</evidence>
<evidence type="ECO:0000256" key="1">
    <source>
        <dbReference type="ARBA" id="ARBA00001936"/>
    </source>
</evidence>
<evidence type="ECO:0000256" key="19">
    <source>
        <dbReference type="ARBA" id="ARBA00029943"/>
    </source>
</evidence>
<dbReference type="RefSeq" id="WP_161920056.1">
    <property type="nucleotide sequence ID" value="NZ_JAACYS010000017.1"/>
</dbReference>
<evidence type="ECO:0000256" key="2">
    <source>
        <dbReference type="ARBA" id="ARBA00012727"/>
    </source>
</evidence>
<keyword evidence="16" id="KW-0234">DNA repair</keyword>
<protein>
    <recommendedName>
        <fullName evidence="2">DNA ligase (ATP)</fullName>
        <ecNumber evidence="2">6.5.1.1</ecNumber>
    </recommendedName>
    <alternativeName>
        <fullName evidence="19">NHEJ DNA polymerase</fullName>
    </alternativeName>
</protein>
<evidence type="ECO:0000256" key="5">
    <source>
        <dbReference type="ARBA" id="ARBA00022695"/>
    </source>
</evidence>
<dbReference type="Pfam" id="PF01068">
    <property type="entry name" value="DNA_ligase_A_M"/>
    <property type="match status" value="1"/>
</dbReference>
<dbReference type="InterPro" id="IPR016059">
    <property type="entry name" value="DNA_ligase_ATP-dep_CS"/>
</dbReference>
<evidence type="ECO:0000256" key="11">
    <source>
        <dbReference type="ARBA" id="ARBA00022839"/>
    </source>
</evidence>
<comment type="similarity">
    <text evidence="21">In the C-terminal section; belongs to the ATP-dependent DNA ligase family.</text>
</comment>
<keyword evidence="15" id="KW-0233">DNA recombination</keyword>
<organism evidence="24 25">
    <name type="scientific">Pallidibacillus pasinlerensis</name>
    <dbReference type="NCBI Taxonomy" id="2703818"/>
    <lineage>
        <taxon>Bacteria</taxon>
        <taxon>Bacillati</taxon>
        <taxon>Bacillota</taxon>
        <taxon>Bacilli</taxon>
        <taxon>Bacillales</taxon>
        <taxon>Bacillaceae</taxon>
        <taxon>Pallidibacillus</taxon>
    </lineage>
</organism>
<dbReference type="Gene3D" id="3.90.920.10">
    <property type="entry name" value="DNA primase, PRIM domain"/>
    <property type="match status" value="1"/>
</dbReference>
<dbReference type="GO" id="GO:0003910">
    <property type="term" value="F:DNA ligase (ATP) activity"/>
    <property type="evidence" value="ECO:0007669"/>
    <property type="project" value="UniProtKB-EC"/>
</dbReference>
<comment type="catalytic activity">
    <reaction evidence="20">
        <text>ATP + (deoxyribonucleotide)n-3'-hydroxyl + 5'-phospho-(deoxyribonucleotide)m = (deoxyribonucleotide)n+m + AMP + diphosphate.</text>
        <dbReference type="EC" id="6.5.1.1"/>
    </reaction>
</comment>
<comment type="similarity">
    <text evidence="22">In the N-terminal section; belongs to the LigD polymerase family.</text>
</comment>
<keyword evidence="11" id="KW-0269">Exonuclease</keyword>
<evidence type="ECO:0000256" key="12">
    <source>
        <dbReference type="ARBA" id="ARBA00022840"/>
    </source>
</evidence>
<keyword evidence="8" id="KW-0547">Nucleotide-binding</keyword>
<dbReference type="NCBIfam" id="TIGR02779">
    <property type="entry name" value="NHEJ_ligase_lig"/>
    <property type="match status" value="1"/>
</dbReference>
<dbReference type="NCBIfam" id="TIGR02778">
    <property type="entry name" value="ligD_pol"/>
    <property type="match status" value="1"/>
</dbReference>
<dbReference type="Pfam" id="PF21686">
    <property type="entry name" value="LigD_Prim-Pol"/>
    <property type="match status" value="1"/>
</dbReference>
<evidence type="ECO:0000256" key="22">
    <source>
        <dbReference type="ARBA" id="ARBA00049990"/>
    </source>
</evidence>
<evidence type="ECO:0000256" key="9">
    <source>
        <dbReference type="ARBA" id="ARBA00022763"/>
    </source>
</evidence>
<keyword evidence="4" id="KW-0808">Transferase</keyword>
<accession>A0ABX0A5H6</accession>
<evidence type="ECO:0000256" key="16">
    <source>
        <dbReference type="ARBA" id="ARBA00023204"/>
    </source>
</evidence>
<evidence type="ECO:0000256" key="13">
    <source>
        <dbReference type="ARBA" id="ARBA00022932"/>
    </source>
</evidence>
<dbReference type="InterPro" id="IPR014143">
    <property type="entry name" value="NHEJ_ligase_prk"/>
</dbReference>
<dbReference type="Proteomes" id="UP000743899">
    <property type="component" value="Unassembled WGS sequence"/>
</dbReference>
<keyword evidence="5" id="KW-0548">Nucleotidyltransferase</keyword>
<keyword evidence="6" id="KW-0540">Nuclease</keyword>
<evidence type="ECO:0000256" key="6">
    <source>
        <dbReference type="ARBA" id="ARBA00022722"/>
    </source>
</evidence>
<dbReference type="InterPro" id="IPR014145">
    <property type="entry name" value="LigD_pol_dom"/>
</dbReference>
<evidence type="ECO:0000256" key="8">
    <source>
        <dbReference type="ARBA" id="ARBA00022741"/>
    </source>
</evidence>
<evidence type="ECO:0000256" key="10">
    <source>
        <dbReference type="ARBA" id="ARBA00022801"/>
    </source>
</evidence>
<dbReference type="PANTHER" id="PTHR42705:SF2">
    <property type="entry name" value="BIFUNCTIONAL NON-HOMOLOGOUS END JOINING PROTEIN LIGD"/>
    <property type="match status" value="1"/>
</dbReference>
<evidence type="ECO:0000256" key="17">
    <source>
        <dbReference type="ARBA" id="ARBA00023211"/>
    </source>
</evidence>
<dbReference type="PROSITE" id="PS50160">
    <property type="entry name" value="DNA_LIGASE_A3"/>
    <property type="match status" value="1"/>
</dbReference>
<dbReference type="EMBL" id="JAACYS010000017">
    <property type="protein sequence ID" value="NCU17219.1"/>
    <property type="molecule type" value="Genomic_DNA"/>
</dbReference>
<dbReference type="NCBIfam" id="TIGR02776">
    <property type="entry name" value="NHEJ_ligase_prk"/>
    <property type="match status" value="1"/>
</dbReference>
<keyword evidence="10" id="KW-0378">Hydrolase</keyword>
<dbReference type="PANTHER" id="PTHR42705">
    <property type="entry name" value="BIFUNCTIONAL NON-HOMOLOGOUS END JOINING PROTEIN LIGD"/>
    <property type="match status" value="1"/>
</dbReference>
<dbReference type="CDD" id="cd07906">
    <property type="entry name" value="Adenylation_DNA_ligase_LigD_LigC"/>
    <property type="match status" value="1"/>
</dbReference>
<evidence type="ECO:0000256" key="20">
    <source>
        <dbReference type="ARBA" id="ARBA00034003"/>
    </source>
</evidence>
<dbReference type="EC" id="6.5.1.1" evidence="2"/>
<feature type="domain" description="ATP-dependent DNA ligase family profile" evidence="23">
    <location>
        <begin position="106"/>
        <end position="207"/>
    </location>
</feature>
<keyword evidence="12" id="KW-0067">ATP-binding</keyword>
<comment type="cofactor">
    <cofactor evidence="1">
        <name>Mn(2+)</name>
        <dbReference type="ChEBI" id="CHEBI:29035"/>
    </cofactor>
</comment>
<evidence type="ECO:0000256" key="7">
    <source>
        <dbReference type="ARBA" id="ARBA00022723"/>
    </source>
</evidence>
<evidence type="ECO:0000256" key="15">
    <source>
        <dbReference type="ARBA" id="ARBA00023172"/>
    </source>
</evidence>
<evidence type="ECO:0000313" key="24">
    <source>
        <dbReference type="EMBL" id="NCU17219.1"/>
    </source>
</evidence>
<keyword evidence="9" id="KW-0227">DNA damage</keyword>
<keyword evidence="18" id="KW-0511">Multifunctional enzyme</keyword>
<gene>
    <name evidence="24" type="ORF">GW534_05460</name>
</gene>